<dbReference type="EMBL" id="KZ819662">
    <property type="protein sequence ID" value="PWN30207.1"/>
    <property type="molecule type" value="Genomic_DNA"/>
</dbReference>
<keyword evidence="10" id="KW-1185">Reference proteome</keyword>
<evidence type="ECO:0000313" key="10">
    <source>
        <dbReference type="Proteomes" id="UP000245884"/>
    </source>
</evidence>
<evidence type="ECO:0000256" key="3">
    <source>
        <dbReference type="ARBA" id="ARBA00010042"/>
    </source>
</evidence>
<evidence type="ECO:0000256" key="1">
    <source>
        <dbReference type="ARBA" id="ARBA00004123"/>
    </source>
</evidence>
<accession>A0A316UY13</accession>
<keyword evidence="4" id="KW-0963">Cytoplasm</keyword>
<reference evidence="9 10" key="1">
    <citation type="journal article" date="2018" name="Mol. Biol. Evol.">
        <title>Broad Genomic Sampling Reveals a Smut Pathogenic Ancestry of the Fungal Clade Ustilaginomycotina.</title>
        <authorList>
            <person name="Kijpornyongpan T."/>
            <person name="Mondo S.J."/>
            <person name="Barry K."/>
            <person name="Sandor L."/>
            <person name="Lee J."/>
            <person name="Lipzen A."/>
            <person name="Pangilinan J."/>
            <person name="LaButti K."/>
            <person name="Hainaut M."/>
            <person name="Henrissat B."/>
            <person name="Grigoriev I.V."/>
            <person name="Spatafora J.W."/>
            <person name="Aime M.C."/>
        </authorList>
    </citation>
    <scope>NUCLEOTIDE SEQUENCE [LARGE SCALE GENOMIC DNA]</scope>
    <source>
        <strain evidence="9 10">MCA 5214</strain>
    </source>
</reference>
<feature type="compositionally biased region" description="Low complexity" evidence="7">
    <location>
        <begin position="1002"/>
        <end position="1011"/>
    </location>
</feature>
<evidence type="ECO:0000256" key="5">
    <source>
        <dbReference type="ARBA" id="ARBA00023212"/>
    </source>
</evidence>
<dbReference type="InterPro" id="IPR005635">
    <property type="entry name" value="Inner_centromere_prot_ARK-bd"/>
</dbReference>
<feature type="compositionally biased region" description="Acidic residues" evidence="7">
    <location>
        <begin position="686"/>
        <end position="699"/>
    </location>
</feature>
<feature type="region of interest" description="Disordered" evidence="7">
    <location>
        <begin position="1160"/>
        <end position="1181"/>
    </location>
</feature>
<feature type="region of interest" description="Disordered" evidence="7">
    <location>
        <begin position="76"/>
        <end position="144"/>
    </location>
</feature>
<organism evidence="9 10">
    <name type="scientific">Jaminaea rosea</name>
    <dbReference type="NCBI Taxonomy" id="1569628"/>
    <lineage>
        <taxon>Eukaryota</taxon>
        <taxon>Fungi</taxon>
        <taxon>Dikarya</taxon>
        <taxon>Basidiomycota</taxon>
        <taxon>Ustilaginomycotina</taxon>
        <taxon>Exobasidiomycetes</taxon>
        <taxon>Microstromatales</taxon>
        <taxon>Microstromatales incertae sedis</taxon>
        <taxon>Jaminaea</taxon>
    </lineage>
</organism>
<feature type="compositionally biased region" description="Polar residues" evidence="7">
    <location>
        <begin position="532"/>
        <end position="545"/>
    </location>
</feature>
<evidence type="ECO:0000313" key="9">
    <source>
        <dbReference type="EMBL" id="PWN30207.1"/>
    </source>
</evidence>
<feature type="compositionally biased region" description="Basic and acidic residues" evidence="7">
    <location>
        <begin position="985"/>
        <end position="995"/>
    </location>
</feature>
<feature type="domain" description="Inner centromere protein ARK-binding" evidence="8">
    <location>
        <begin position="1161"/>
        <end position="1205"/>
    </location>
</feature>
<dbReference type="OrthoDB" id="6123at2759"/>
<feature type="compositionally biased region" description="Low complexity" evidence="7">
    <location>
        <begin position="486"/>
        <end position="499"/>
    </location>
</feature>
<feature type="compositionally biased region" description="Polar residues" evidence="7">
    <location>
        <begin position="98"/>
        <end position="111"/>
    </location>
</feature>
<dbReference type="Pfam" id="PF03941">
    <property type="entry name" value="INCENP_ARK-bind"/>
    <property type="match status" value="1"/>
</dbReference>
<feature type="region of interest" description="Disordered" evidence="7">
    <location>
        <begin position="156"/>
        <end position="360"/>
    </location>
</feature>
<feature type="region of interest" description="Disordered" evidence="7">
    <location>
        <begin position="1218"/>
        <end position="1238"/>
    </location>
</feature>
<feature type="compositionally biased region" description="Low complexity" evidence="7">
    <location>
        <begin position="1073"/>
        <end position="1125"/>
    </location>
</feature>
<name>A0A316UY13_9BASI</name>
<feature type="region of interest" description="Disordered" evidence="7">
    <location>
        <begin position="765"/>
        <end position="1125"/>
    </location>
</feature>
<dbReference type="Proteomes" id="UP000245884">
    <property type="component" value="Unassembled WGS sequence"/>
</dbReference>
<comment type="similarity">
    <text evidence="3">Belongs to the INCENP family.</text>
</comment>
<feature type="compositionally biased region" description="Acidic residues" evidence="7">
    <location>
        <begin position="324"/>
        <end position="338"/>
    </location>
</feature>
<feature type="compositionally biased region" description="Acidic residues" evidence="7">
    <location>
        <begin position="413"/>
        <end position="424"/>
    </location>
</feature>
<feature type="compositionally biased region" description="Polar residues" evidence="7">
    <location>
        <begin position="854"/>
        <end position="863"/>
    </location>
</feature>
<protein>
    <recommendedName>
        <fullName evidence="8">Inner centromere protein ARK-binding domain-containing protein</fullName>
    </recommendedName>
</protein>
<feature type="compositionally biased region" description="Basic and acidic residues" evidence="7">
    <location>
        <begin position="879"/>
        <end position="901"/>
    </location>
</feature>
<feature type="compositionally biased region" description="Polar residues" evidence="7">
    <location>
        <begin position="834"/>
        <end position="843"/>
    </location>
</feature>
<feature type="region of interest" description="Disordered" evidence="7">
    <location>
        <begin position="405"/>
        <end position="429"/>
    </location>
</feature>
<sequence length="1305" mass="135175">MATAGPSSQPDVPGRALAEKNLLDHVNKIRQTPTFVGLEQVLRMTGDDWIESMIEQAKDIRSKWAAQFEANSAHQQATMAGEMLKTPSRKKATARQRAASSKLNLAKSRSANPFGASDIEEEDKENAPGAARGTRSKADKSAIAKLPNPFQAKLAAVAAKGKAVDHPVDTEEGVEGVGVPAHEGVEEEDEAAPAEATTKTTKGKPKKAPAKKAAKAPAKKTAAGKGKKKKEEDKKEDEMEEVAQPSKAQEPMAPAAKADEAVVPASEPPHSNAADDSMEVESTLEKLDVARPTASTPTGKKIGSARRNRLRLSDDTLAPIADAIESEEDDEQSHDDEDAGRAEKADSAAEATVALTTAPRQKRTLASFGGAKMSMAHAAQTPIAAKTPASSGFKSSFLTKSLRQASIRKTDDDGVAAEDSDDSVIDTGSLKANTEANAAAMVGTKTSVASQTRSSPRLSASKRKSDEVDEIDVVAQKAAKTESGKSTAATAQHSSATGAKQGPSANLLRSKLESARLQRSVNPGTVGLGAKNITSPILGQGSAPSSPEPAAKGRFGSGMAPSSSNVSQLRDRFEASLRSPPPKSTGILDAKKSPSRLPLPISMQSTTPQHSPTKKQNPAPPAAAPVPKTKPAQPAPLPPAAPVVDRPEEISGSSAGSAVTASSEVKEKARSREGSRASEESTRMEDDGDAGDDEREEDGAVTTKVTRPLSGGQASKSAESTTTSLKDALEGDDDSDGDSSLGVELTLEDLEGKKAAATLPASATATQALSKGKGPAALPSAAQPSQSGPLAARHDSTAHAGGPGWSSRLKGLFVGITGAPNGHAAGPPPPGTGFQPNKLNRSVSGAPGKDDSTVVRSNFASSQGVGGTSAKPASVVRAEQLRRKEAEDAERRSKEREDKRKQIAAAKAIPSAKADVGEKRVRDDDDTQARSTASTARLNQNGAPNGQPKARVMSQFANSTAAVTRPPAPKATNSSEDVNGKKRRLSQERDEETKARPPIVPSVPSSVSKPSTAASGNRLAPGTTTASKFAVPKTVRPGQPQGNGTIRPASALKTAPNGQQAARPASTKPGMISSTSTNNFSQQNPFQASSARPGPAPSAQRPAQHQVSAQASARKEAAAAAAAAAAASNATPAFAAYGTTGTVAPNLEDDNLSLPSIASEYSDSEDEETQARRARAAPWTKGDALQSALQAQSQMDADLIFGVPTGNVDLETLMPPQDHAGRMRMNRPRSSSANWSGTDGLAQWEIDRYNQRMNIGGPGFRLPARATSASAVGGSATLDQRRSVVATIGAAAAARQQQQQQQQGR</sequence>
<feature type="region of interest" description="Disordered" evidence="7">
    <location>
        <begin position="442"/>
        <end position="743"/>
    </location>
</feature>
<dbReference type="GO" id="GO:0005819">
    <property type="term" value="C:spindle"/>
    <property type="evidence" value="ECO:0007669"/>
    <property type="project" value="UniProtKB-SubCell"/>
</dbReference>
<feature type="compositionally biased region" description="Low complexity" evidence="7">
    <location>
        <begin position="765"/>
        <end position="791"/>
    </location>
</feature>
<feature type="compositionally biased region" description="Polar residues" evidence="7">
    <location>
        <begin position="1228"/>
        <end position="1237"/>
    </location>
</feature>
<proteinExistence type="inferred from homology"/>
<evidence type="ECO:0000256" key="2">
    <source>
        <dbReference type="ARBA" id="ARBA00004186"/>
    </source>
</evidence>
<feature type="compositionally biased region" description="Polar residues" evidence="7">
    <location>
        <begin position="712"/>
        <end position="725"/>
    </location>
</feature>
<feature type="compositionally biased region" description="Low complexity" evidence="7">
    <location>
        <begin position="651"/>
        <end position="663"/>
    </location>
</feature>
<evidence type="ECO:0000256" key="7">
    <source>
        <dbReference type="SAM" id="MobiDB-lite"/>
    </source>
</evidence>
<dbReference type="GO" id="GO:0005634">
    <property type="term" value="C:nucleus"/>
    <property type="evidence" value="ECO:0007669"/>
    <property type="project" value="UniProtKB-SubCell"/>
</dbReference>
<feature type="compositionally biased region" description="Low complexity" evidence="7">
    <location>
        <begin position="903"/>
        <end position="914"/>
    </location>
</feature>
<dbReference type="GeneID" id="37031615"/>
<evidence type="ECO:0000256" key="6">
    <source>
        <dbReference type="ARBA" id="ARBA00023242"/>
    </source>
</evidence>
<evidence type="ECO:0000256" key="4">
    <source>
        <dbReference type="ARBA" id="ARBA00022490"/>
    </source>
</evidence>
<feature type="compositionally biased region" description="Basic residues" evidence="7">
    <location>
        <begin position="201"/>
        <end position="218"/>
    </location>
</feature>
<gene>
    <name evidence="9" type="ORF">BDZ90DRAFT_7014</name>
</gene>
<feature type="compositionally biased region" description="Basic and acidic residues" evidence="7">
    <location>
        <begin position="664"/>
        <end position="685"/>
    </location>
</feature>
<feature type="compositionally biased region" description="Polar residues" evidence="7">
    <location>
        <begin position="929"/>
        <end position="944"/>
    </location>
</feature>
<dbReference type="STRING" id="1569628.A0A316UY13"/>
<comment type="subcellular location">
    <subcellularLocation>
        <location evidence="2">Cytoplasm</location>
        <location evidence="2">Cytoskeleton</location>
        <location evidence="2">Spindle</location>
    </subcellularLocation>
    <subcellularLocation>
        <location evidence="1">Nucleus</location>
    </subcellularLocation>
</comment>
<evidence type="ECO:0000259" key="8">
    <source>
        <dbReference type="Pfam" id="PF03941"/>
    </source>
</evidence>
<keyword evidence="5" id="KW-0206">Cytoskeleton</keyword>
<feature type="compositionally biased region" description="Polar residues" evidence="7">
    <location>
        <begin position="444"/>
        <end position="458"/>
    </location>
</feature>
<dbReference type="RefSeq" id="XP_025364819.1">
    <property type="nucleotide sequence ID" value="XM_025509792.1"/>
</dbReference>
<keyword evidence="6" id="KW-0539">Nucleus</keyword>
<feature type="compositionally biased region" description="Polar residues" evidence="7">
    <location>
        <begin position="602"/>
        <end position="611"/>
    </location>
</feature>